<feature type="signal peptide" evidence="1">
    <location>
        <begin position="1"/>
        <end position="18"/>
    </location>
</feature>
<dbReference type="AlphaFoldDB" id="A0A1S1YU84"/>
<dbReference type="OrthoDB" id="9800955at2"/>
<organism evidence="2 3">
    <name type="scientific">Flammeovirga pacifica</name>
    <dbReference type="NCBI Taxonomy" id="915059"/>
    <lineage>
        <taxon>Bacteria</taxon>
        <taxon>Pseudomonadati</taxon>
        <taxon>Bacteroidota</taxon>
        <taxon>Cytophagia</taxon>
        <taxon>Cytophagales</taxon>
        <taxon>Flammeovirgaceae</taxon>
        <taxon>Flammeovirga</taxon>
    </lineage>
</organism>
<dbReference type="EMBL" id="JRYR02000002">
    <property type="protein sequence ID" value="OHX64433.1"/>
    <property type="molecule type" value="Genomic_DNA"/>
</dbReference>
<comment type="caution">
    <text evidence="2">The sequence shown here is derived from an EMBL/GenBank/DDBJ whole genome shotgun (WGS) entry which is preliminary data.</text>
</comment>
<name>A0A1S1YU84_FLAPC</name>
<gene>
    <name evidence="2" type="ORF">NH26_22870</name>
</gene>
<evidence type="ECO:0000313" key="3">
    <source>
        <dbReference type="Proteomes" id="UP000179797"/>
    </source>
</evidence>
<evidence type="ECO:0000313" key="2">
    <source>
        <dbReference type="EMBL" id="OHX64433.1"/>
    </source>
</evidence>
<evidence type="ECO:0000256" key="1">
    <source>
        <dbReference type="SAM" id="SignalP"/>
    </source>
</evidence>
<dbReference type="RefSeq" id="WP_139263253.1">
    <property type="nucleotide sequence ID" value="NZ_JRYR02000002.1"/>
</dbReference>
<dbReference type="Proteomes" id="UP000179797">
    <property type="component" value="Unassembled WGS sequence"/>
</dbReference>
<protein>
    <submittedName>
        <fullName evidence="2">Uncharacterized protein</fullName>
    </submittedName>
</protein>
<dbReference type="STRING" id="915059.NH26_22870"/>
<reference evidence="2 3" key="1">
    <citation type="journal article" date="2012" name="Int. J. Syst. Evol. Microbiol.">
        <title>Flammeovirga pacifica sp. nov., isolated from deep-sea sediment.</title>
        <authorList>
            <person name="Xu H."/>
            <person name="Fu Y."/>
            <person name="Yang N."/>
            <person name="Ding Z."/>
            <person name="Lai Q."/>
            <person name="Zeng R."/>
        </authorList>
    </citation>
    <scope>NUCLEOTIDE SEQUENCE [LARGE SCALE GENOMIC DNA]</scope>
    <source>
        <strain evidence="3">DSM 24597 / LMG 26175 / WPAGA1</strain>
    </source>
</reference>
<accession>A0A1S1YU84</accession>
<keyword evidence="1" id="KW-0732">Signal</keyword>
<feature type="chain" id="PRO_5012322838" evidence="1">
    <location>
        <begin position="19"/>
        <end position="714"/>
    </location>
</feature>
<sequence>MKYINKLIVVLLAILAMACNRDEENKPSWSDVSWYTEAGGWAHQNLARQVGQSMSFMDLSQGVYSHQWLIDSGNYFIAGEFQKGDDLTDFIIPGSTNTSEDYNINVLFTVEGKQGVRLYNKFYNPVKYIGYNGDADHADTLESYLGDDGMWVIDTTLVVDVYGEIYAEAELEVDGQVIATINQDSMIYIQNGETKVLRDIDDKDQWPTLTIDLEQKFIYRDITSKGRTDTRTWVFPPNAEIVAFNNEGISYLEAENAIEVEMRFNDFVQKESAGNMTAERTYDVVADKQKIDLPFRFNVAPPELKAAYKVYHRGVEVLSIGEDDEPSEDESTWTTLDIALDDELVFEDLTNEVVEIKRAWEFVSGERSGESGTEKTDTNKYTTQGNGLKVGSFTVTRTINKEEQTDTKVIPLKLNVTLSQEGDTEILGDVFTMDEITNTVSFFSNEILQDIPASSASDFTISGTDYLGNPLTLNITAVALNPDDHKQVMITLDADTYNSDFLHLSYNGTAIISRAGIALNPFDLDVVNTNNAAQQLDDRFRSFEEYKGKENGGKAMGWFSSHDAQSDRYFYYNRVDENASDGGFSLKFHLEDDISTINRLKKVETITSEDFFISYTESTYEISFDIYVVEGQITSPLTDNFEINMVSSTQNTVSTIDFNSIEKGKWVKVVIRDTYYDTTDKTKLQFQFKETTSSAGPVTFFIDNTSMKEIKVRP</sequence>
<dbReference type="PROSITE" id="PS51257">
    <property type="entry name" value="PROKAR_LIPOPROTEIN"/>
    <property type="match status" value="1"/>
</dbReference>
<proteinExistence type="predicted"/>
<keyword evidence="3" id="KW-1185">Reference proteome</keyword>